<dbReference type="Proteomes" id="UP000010816">
    <property type="component" value="Chromosome"/>
</dbReference>
<dbReference type="HAMAP" id="MF_00338">
    <property type="entry name" value="UPF0145"/>
    <property type="match status" value="1"/>
</dbReference>
<dbReference type="PANTHER" id="PTHR34068:SF2">
    <property type="entry name" value="UPF0145 PROTEIN SCO3412"/>
    <property type="match status" value="1"/>
</dbReference>
<sequence>MQITTQDELAEHEIVQTLGLVRGNAVRARHLGKDILAVLRALVGGEVPEYTKMLAESREQAVDRMCAQARALGADGIVAMRLTTSPVMQGAAEILAYGTAVRLRARHSSAGGPPR</sequence>
<comment type="similarity">
    <text evidence="1 2">Belongs to the UPF0145 family.</text>
</comment>
<dbReference type="KEGG" id="tmb:Thimo_3193"/>
<evidence type="ECO:0000256" key="2">
    <source>
        <dbReference type="HAMAP-Rule" id="MF_00338"/>
    </source>
</evidence>
<dbReference type="EMBL" id="CP003051">
    <property type="protein sequence ID" value="AGA91873.1"/>
    <property type="molecule type" value="Genomic_DNA"/>
</dbReference>
<evidence type="ECO:0000256" key="1">
    <source>
        <dbReference type="ARBA" id="ARBA00010751"/>
    </source>
</evidence>
<evidence type="ECO:0000313" key="4">
    <source>
        <dbReference type="Proteomes" id="UP000010816"/>
    </source>
</evidence>
<gene>
    <name evidence="3" type="ORF">Thimo_3193</name>
</gene>
<dbReference type="STRING" id="765912.Thimo_3193"/>
<dbReference type="AlphaFoldDB" id="L0GYM0"/>
<protein>
    <recommendedName>
        <fullName evidence="2">UPF0145 protein Thimo_3193</fullName>
    </recommendedName>
</protein>
<dbReference type="InterPro" id="IPR002765">
    <property type="entry name" value="UPF0145_YbjQ-like"/>
</dbReference>
<dbReference type="OrthoDB" id="9796448at2"/>
<keyword evidence="4" id="KW-1185">Reference proteome</keyword>
<proteinExistence type="inferred from homology"/>
<evidence type="ECO:0000313" key="3">
    <source>
        <dbReference type="EMBL" id="AGA91873.1"/>
    </source>
</evidence>
<reference evidence="3 4" key="1">
    <citation type="submission" date="2011-09" db="EMBL/GenBank/DDBJ databases">
        <title>Complete sequence of chromosome of Thioflavicoccus mobilis 8321.</title>
        <authorList>
            <consortium name="US DOE Joint Genome Institute"/>
            <person name="Lucas S."/>
            <person name="Han J."/>
            <person name="Lapidus A."/>
            <person name="Cheng J.-F."/>
            <person name="Goodwin L."/>
            <person name="Pitluck S."/>
            <person name="Peters L."/>
            <person name="Ovchinnikova G."/>
            <person name="Lu M."/>
            <person name="Detter J.C."/>
            <person name="Han C."/>
            <person name="Tapia R."/>
            <person name="Land M."/>
            <person name="Hauser L."/>
            <person name="Kyrpides N."/>
            <person name="Ivanova N."/>
            <person name="Pagani I."/>
            <person name="Vogl K."/>
            <person name="Liu Z."/>
            <person name="Imhoff J."/>
            <person name="Thiel V."/>
            <person name="Frigaard N.-U."/>
            <person name="Bryant D."/>
            <person name="Woyke T."/>
        </authorList>
    </citation>
    <scope>NUCLEOTIDE SEQUENCE [LARGE SCALE GENOMIC DNA]</scope>
    <source>
        <strain evidence="3 4">8321</strain>
    </source>
</reference>
<accession>L0GYM0</accession>
<dbReference type="eggNOG" id="COG0393">
    <property type="taxonomic scope" value="Bacteria"/>
</dbReference>
<name>L0GYM0_9GAMM</name>
<dbReference type="SUPFAM" id="SSF117782">
    <property type="entry name" value="YbjQ-like"/>
    <property type="match status" value="1"/>
</dbReference>
<dbReference type="RefSeq" id="WP_015282001.1">
    <property type="nucleotide sequence ID" value="NC_019940.1"/>
</dbReference>
<dbReference type="InterPro" id="IPR035439">
    <property type="entry name" value="UPF0145_dom_sf"/>
</dbReference>
<organism evidence="3 4">
    <name type="scientific">Thioflavicoccus mobilis 8321</name>
    <dbReference type="NCBI Taxonomy" id="765912"/>
    <lineage>
        <taxon>Bacteria</taxon>
        <taxon>Pseudomonadati</taxon>
        <taxon>Pseudomonadota</taxon>
        <taxon>Gammaproteobacteria</taxon>
        <taxon>Chromatiales</taxon>
        <taxon>Chromatiaceae</taxon>
        <taxon>Thioflavicoccus</taxon>
    </lineage>
</organism>
<dbReference type="Gene3D" id="3.30.110.70">
    <property type="entry name" value="Hypothetical protein apc22750. Chain B"/>
    <property type="match status" value="1"/>
</dbReference>
<dbReference type="Pfam" id="PF01906">
    <property type="entry name" value="YbjQ_1"/>
    <property type="match status" value="1"/>
</dbReference>
<dbReference type="PANTHER" id="PTHR34068">
    <property type="entry name" value="UPF0145 PROTEIN YBJQ"/>
    <property type="match status" value="1"/>
</dbReference>
<dbReference type="HOGENOM" id="CLU_117144_1_2_6"/>